<dbReference type="PANTHER" id="PTHR10772">
    <property type="entry name" value="10 KDA HEAT SHOCK PROTEIN"/>
    <property type="match status" value="1"/>
</dbReference>
<dbReference type="Gene3D" id="2.30.33.40">
    <property type="entry name" value="GroES chaperonin"/>
    <property type="match status" value="1"/>
</dbReference>
<organism evidence="7 8">
    <name type="scientific">Coccomyxa viridis</name>
    <dbReference type="NCBI Taxonomy" id="1274662"/>
    <lineage>
        <taxon>Eukaryota</taxon>
        <taxon>Viridiplantae</taxon>
        <taxon>Chlorophyta</taxon>
        <taxon>core chlorophytes</taxon>
        <taxon>Trebouxiophyceae</taxon>
        <taxon>Trebouxiophyceae incertae sedis</taxon>
        <taxon>Coccomyxaceae</taxon>
        <taxon>Coccomyxa</taxon>
    </lineage>
</organism>
<reference evidence="7 8" key="1">
    <citation type="submission" date="2023-10" db="EMBL/GenBank/DDBJ databases">
        <authorList>
            <person name="Maclean D."/>
            <person name="Macfadyen A."/>
        </authorList>
    </citation>
    <scope>NUCLEOTIDE SEQUENCE [LARGE SCALE GENOMIC DNA]</scope>
</reference>
<dbReference type="AlphaFoldDB" id="A0AAV1ICW1"/>
<dbReference type="Pfam" id="PF00166">
    <property type="entry name" value="Cpn10"/>
    <property type="match status" value="1"/>
</dbReference>
<dbReference type="GO" id="GO:0005739">
    <property type="term" value="C:mitochondrion"/>
    <property type="evidence" value="ECO:0007669"/>
    <property type="project" value="UniProtKB-ARBA"/>
</dbReference>
<comment type="function">
    <text evidence="3">Seems to function only as a co-chaperone, along with cpn60, and in certain cases is essential for the discharge of biologically active proteins from cpn60.</text>
</comment>
<dbReference type="SUPFAM" id="SSF50129">
    <property type="entry name" value="GroES-like"/>
    <property type="match status" value="1"/>
</dbReference>
<dbReference type="PRINTS" id="PR00297">
    <property type="entry name" value="CHAPERONIN10"/>
</dbReference>
<evidence type="ECO:0000256" key="4">
    <source>
        <dbReference type="ARBA" id="ARBA00062160"/>
    </source>
</evidence>
<dbReference type="GO" id="GO:0051087">
    <property type="term" value="F:protein-folding chaperone binding"/>
    <property type="evidence" value="ECO:0007669"/>
    <property type="project" value="TreeGrafter"/>
</dbReference>
<dbReference type="GO" id="GO:0044183">
    <property type="term" value="F:protein folding chaperone"/>
    <property type="evidence" value="ECO:0007669"/>
    <property type="project" value="InterPro"/>
</dbReference>
<dbReference type="InterPro" id="IPR018369">
    <property type="entry name" value="Chaprnonin_Cpn10_CS"/>
</dbReference>
<evidence type="ECO:0000256" key="6">
    <source>
        <dbReference type="RuleBase" id="RU003479"/>
    </source>
</evidence>
<evidence type="ECO:0000256" key="3">
    <source>
        <dbReference type="ARBA" id="ARBA00053355"/>
    </source>
</evidence>
<dbReference type="PROSITE" id="PS00681">
    <property type="entry name" value="CHAPERONINS_CPN10"/>
    <property type="match status" value="1"/>
</dbReference>
<evidence type="ECO:0000313" key="7">
    <source>
        <dbReference type="EMBL" id="CAK0784095.1"/>
    </source>
</evidence>
<name>A0AAV1ICW1_9CHLO</name>
<comment type="similarity">
    <text evidence="1 6">Belongs to the GroES chaperonin family.</text>
</comment>
<protein>
    <recommendedName>
        <fullName evidence="5">Protein groES</fullName>
    </recommendedName>
</protein>
<comment type="caution">
    <text evidence="7">The sequence shown here is derived from an EMBL/GenBank/DDBJ whole genome shotgun (WGS) entry which is preliminary data.</text>
</comment>
<evidence type="ECO:0000256" key="2">
    <source>
        <dbReference type="ARBA" id="ARBA00023186"/>
    </source>
</evidence>
<accession>A0AAV1ICW1</accession>
<evidence type="ECO:0000256" key="5">
    <source>
        <dbReference type="ARBA" id="ARBA00083733"/>
    </source>
</evidence>
<dbReference type="EMBL" id="CAUYUE010000010">
    <property type="protein sequence ID" value="CAK0784095.1"/>
    <property type="molecule type" value="Genomic_DNA"/>
</dbReference>
<dbReference type="InterPro" id="IPR011032">
    <property type="entry name" value="GroES-like_sf"/>
</dbReference>
<sequence>MAKRLLPLLDRVLVEKLQPVNKSIGGVLLPDTATSKMSEGLVVATGPGRRNLQNGEVIPVNVKEGQKVLLPEYGGQPIKLENKEYQLYRDEEILGVLQD</sequence>
<evidence type="ECO:0000256" key="1">
    <source>
        <dbReference type="ARBA" id="ARBA00006975"/>
    </source>
</evidence>
<dbReference type="FunFam" id="2.30.33.40:FF:000002">
    <property type="entry name" value="10 kDa chaperonin, mitochondrial"/>
    <property type="match status" value="1"/>
</dbReference>
<dbReference type="GO" id="GO:0046872">
    <property type="term" value="F:metal ion binding"/>
    <property type="evidence" value="ECO:0007669"/>
    <property type="project" value="TreeGrafter"/>
</dbReference>
<keyword evidence="8" id="KW-1185">Reference proteome</keyword>
<dbReference type="PANTHER" id="PTHR10772:SF0">
    <property type="entry name" value="10 KDA HEAT SHOCK PROTEIN, MITOCHONDRIAL"/>
    <property type="match status" value="1"/>
</dbReference>
<dbReference type="InterPro" id="IPR037124">
    <property type="entry name" value="Chaperonin_GroES_sf"/>
</dbReference>
<gene>
    <name evidence="7" type="ORF">CVIRNUC_007298</name>
</gene>
<keyword evidence="2 6" id="KW-0143">Chaperone</keyword>
<dbReference type="SMART" id="SM00883">
    <property type="entry name" value="Cpn10"/>
    <property type="match status" value="1"/>
</dbReference>
<dbReference type="InterPro" id="IPR020818">
    <property type="entry name" value="Chaperonin_GroES"/>
</dbReference>
<dbReference type="GO" id="GO:0005524">
    <property type="term" value="F:ATP binding"/>
    <property type="evidence" value="ECO:0007669"/>
    <property type="project" value="InterPro"/>
</dbReference>
<dbReference type="CDD" id="cd00320">
    <property type="entry name" value="cpn10"/>
    <property type="match status" value="1"/>
</dbReference>
<dbReference type="GO" id="GO:0051082">
    <property type="term" value="F:unfolded protein binding"/>
    <property type="evidence" value="ECO:0007669"/>
    <property type="project" value="TreeGrafter"/>
</dbReference>
<dbReference type="HAMAP" id="MF_00580">
    <property type="entry name" value="CH10"/>
    <property type="match status" value="1"/>
</dbReference>
<comment type="subunit">
    <text evidence="4">Forms stable complexes with CPN60 in the presence of ATP.</text>
</comment>
<proteinExistence type="inferred from homology"/>
<dbReference type="Proteomes" id="UP001314263">
    <property type="component" value="Unassembled WGS sequence"/>
</dbReference>
<evidence type="ECO:0000313" key="8">
    <source>
        <dbReference type="Proteomes" id="UP001314263"/>
    </source>
</evidence>